<dbReference type="Pfam" id="PF03208">
    <property type="entry name" value="PRA1"/>
    <property type="match status" value="1"/>
</dbReference>
<protein>
    <recommendedName>
        <fullName evidence="5">PRA1 family protein</fullName>
    </recommendedName>
</protein>
<gene>
    <name evidence="6" type="ORF">BpHYR1_028415</name>
</gene>
<evidence type="ECO:0000256" key="5">
    <source>
        <dbReference type="RuleBase" id="RU363107"/>
    </source>
</evidence>
<dbReference type="GO" id="GO:0016020">
    <property type="term" value="C:membrane"/>
    <property type="evidence" value="ECO:0007669"/>
    <property type="project" value="UniProtKB-SubCell"/>
</dbReference>
<feature type="transmembrane region" description="Helical" evidence="5">
    <location>
        <begin position="106"/>
        <end position="123"/>
    </location>
</feature>
<evidence type="ECO:0000256" key="1">
    <source>
        <dbReference type="ARBA" id="ARBA00004141"/>
    </source>
</evidence>
<keyword evidence="7" id="KW-1185">Reference proteome</keyword>
<evidence type="ECO:0000313" key="6">
    <source>
        <dbReference type="EMBL" id="RNA29977.1"/>
    </source>
</evidence>
<dbReference type="EMBL" id="REGN01002144">
    <property type="protein sequence ID" value="RNA29977.1"/>
    <property type="molecule type" value="Genomic_DNA"/>
</dbReference>
<comment type="similarity">
    <text evidence="5">Belongs to the PRA1 family.</text>
</comment>
<evidence type="ECO:0000256" key="2">
    <source>
        <dbReference type="ARBA" id="ARBA00022692"/>
    </source>
</evidence>
<name>A0A3M7S310_BRAPC</name>
<dbReference type="PANTHER" id="PTHR12859:SF0">
    <property type="entry name" value="PRA1 FAMILY PROTEIN"/>
    <property type="match status" value="1"/>
</dbReference>
<keyword evidence="4 5" id="KW-0472">Membrane</keyword>
<feature type="transmembrane region" description="Helical" evidence="5">
    <location>
        <begin position="73"/>
        <end position="90"/>
    </location>
</feature>
<feature type="transmembrane region" description="Helical" evidence="5">
    <location>
        <begin position="129"/>
        <end position="148"/>
    </location>
</feature>
<dbReference type="InterPro" id="IPR004895">
    <property type="entry name" value="Prenylated_rab_accept_PRA1"/>
</dbReference>
<keyword evidence="3 5" id="KW-1133">Transmembrane helix</keyword>
<dbReference type="AlphaFoldDB" id="A0A3M7S310"/>
<comment type="caution">
    <text evidence="6">The sequence shown here is derived from an EMBL/GenBank/DDBJ whole genome shotgun (WGS) entry which is preliminary data.</text>
</comment>
<comment type="subcellular location">
    <subcellularLocation>
        <location evidence="1 5">Membrane</location>
        <topology evidence="1 5">Multi-pass membrane protein</topology>
    </subcellularLocation>
</comment>
<keyword evidence="2 5" id="KW-0812">Transmembrane</keyword>
<dbReference type="PANTHER" id="PTHR12859">
    <property type="entry name" value="PRA1 PROTEIN"/>
    <property type="match status" value="1"/>
</dbReference>
<organism evidence="6 7">
    <name type="scientific">Brachionus plicatilis</name>
    <name type="common">Marine rotifer</name>
    <name type="synonym">Brachionus muelleri</name>
    <dbReference type="NCBI Taxonomy" id="10195"/>
    <lineage>
        <taxon>Eukaryota</taxon>
        <taxon>Metazoa</taxon>
        <taxon>Spiralia</taxon>
        <taxon>Gnathifera</taxon>
        <taxon>Rotifera</taxon>
        <taxon>Eurotatoria</taxon>
        <taxon>Monogononta</taxon>
        <taxon>Pseudotrocha</taxon>
        <taxon>Ploima</taxon>
        <taxon>Brachionidae</taxon>
        <taxon>Brachionus</taxon>
    </lineage>
</organism>
<sequence length="186" mass="21583">MKIQVMSDQVRFAAFRKLEDFVGKAENYAIPNFSELERVNNRMSQNLLYYQTNYFVCFLAIFLLMSIIHPLQIFSGLFLIIGLCVVANIMSNKSPEIQRFKKERPFLNLIIVVFISGFLFNLFGSLMIFLFSICLPLSVILIHAALRLRNLNNKIENKKELLGLTKSPMGLLLEFLDFFVNEKLKE</sequence>
<dbReference type="STRING" id="10195.A0A3M7S310"/>
<evidence type="ECO:0000313" key="7">
    <source>
        <dbReference type="Proteomes" id="UP000276133"/>
    </source>
</evidence>
<feature type="transmembrane region" description="Helical" evidence="5">
    <location>
        <begin position="47"/>
        <end position="67"/>
    </location>
</feature>
<proteinExistence type="inferred from homology"/>
<dbReference type="Proteomes" id="UP000276133">
    <property type="component" value="Unassembled WGS sequence"/>
</dbReference>
<evidence type="ECO:0000256" key="3">
    <source>
        <dbReference type="ARBA" id="ARBA00022989"/>
    </source>
</evidence>
<reference evidence="6 7" key="1">
    <citation type="journal article" date="2018" name="Sci. Rep.">
        <title>Genomic signatures of local adaptation to the degree of environmental predictability in rotifers.</title>
        <authorList>
            <person name="Franch-Gras L."/>
            <person name="Hahn C."/>
            <person name="Garcia-Roger E.M."/>
            <person name="Carmona M.J."/>
            <person name="Serra M."/>
            <person name="Gomez A."/>
        </authorList>
    </citation>
    <scope>NUCLEOTIDE SEQUENCE [LARGE SCALE GENOMIC DNA]</scope>
    <source>
        <strain evidence="6">HYR1</strain>
    </source>
</reference>
<evidence type="ECO:0000256" key="4">
    <source>
        <dbReference type="ARBA" id="ARBA00023136"/>
    </source>
</evidence>
<accession>A0A3M7S310</accession>
<dbReference type="OrthoDB" id="18213at2759"/>